<protein>
    <submittedName>
        <fullName evidence="2">Uncharacterized protein</fullName>
    </submittedName>
</protein>
<dbReference type="OrthoDB" id="10255449at2759"/>
<evidence type="ECO:0000313" key="2">
    <source>
        <dbReference type="EMBL" id="KAG6371417.1"/>
    </source>
</evidence>
<proteinExistence type="predicted"/>
<comment type="caution">
    <text evidence="2">The sequence shown here is derived from an EMBL/GenBank/DDBJ whole genome shotgun (WGS) entry which is preliminary data.</text>
</comment>
<gene>
    <name evidence="2" type="ORF">JVT61DRAFT_9427</name>
</gene>
<accession>A0A8I2YGI0</accession>
<reference evidence="2" key="1">
    <citation type="submission" date="2021-03" db="EMBL/GenBank/DDBJ databases">
        <title>Evolutionary innovations through gain and loss of genes in the ectomycorrhizal Boletales.</title>
        <authorList>
            <person name="Wu G."/>
            <person name="Miyauchi S."/>
            <person name="Morin E."/>
            <person name="Yang Z.-L."/>
            <person name="Xu J."/>
            <person name="Martin F.M."/>
        </authorList>
    </citation>
    <scope>NUCLEOTIDE SEQUENCE</scope>
    <source>
        <strain evidence="2">BR01</strain>
    </source>
</reference>
<keyword evidence="3" id="KW-1185">Reference proteome</keyword>
<sequence>MPIPAHIGVHKSNYTCKWATYNRRGLAQTSCFALISHNTRSRLCVLDQASRLIPIPYPSPDLEHRVILHPLRCPREAHAPPAQHGRGGSRNLSLYRIITPIDVMIAQEIAAWRKEALAYKAIRNALCSPQTADDTAKTVFEKSMADMWRSREKLIPLDFDAILDGSFVVKEPTEIAASSSNSKGQVNGHADGDAMKPSSSNGNSGLKDQRALTLRDKLALFVSRYALISLRSLTPAFDPRRLAPTA</sequence>
<dbReference type="EMBL" id="JAGFBS010000034">
    <property type="protein sequence ID" value="KAG6371417.1"/>
    <property type="molecule type" value="Genomic_DNA"/>
</dbReference>
<feature type="compositionally biased region" description="Polar residues" evidence="1">
    <location>
        <begin position="197"/>
        <end position="206"/>
    </location>
</feature>
<evidence type="ECO:0000256" key="1">
    <source>
        <dbReference type="SAM" id="MobiDB-lite"/>
    </source>
</evidence>
<dbReference type="Proteomes" id="UP000683000">
    <property type="component" value="Unassembled WGS sequence"/>
</dbReference>
<organism evidence="2 3">
    <name type="scientific">Boletus reticuloceps</name>
    <dbReference type="NCBI Taxonomy" id="495285"/>
    <lineage>
        <taxon>Eukaryota</taxon>
        <taxon>Fungi</taxon>
        <taxon>Dikarya</taxon>
        <taxon>Basidiomycota</taxon>
        <taxon>Agaricomycotina</taxon>
        <taxon>Agaricomycetes</taxon>
        <taxon>Agaricomycetidae</taxon>
        <taxon>Boletales</taxon>
        <taxon>Boletineae</taxon>
        <taxon>Boletaceae</taxon>
        <taxon>Boletoideae</taxon>
        <taxon>Boletus</taxon>
    </lineage>
</organism>
<dbReference type="AlphaFoldDB" id="A0A8I2YGI0"/>
<feature type="region of interest" description="Disordered" evidence="1">
    <location>
        <begin position="178"/>
        <end position="207"/>
    </location>
</feature>
<evidence type="ECO:0000313" key="3">
    <source>
        <dbReference type="Proteomes" id="UP000683000"/>
    </source>
</evidence>
<name>A0A8I2YGI0_9AGAM</name>